<evidence type="ECO:0000256" key="1">
    <source>
        <dbReference type="SAM" id="Coils"/>
    </source>
</evidence>
<dbReference type="GeneID" id="19164271"/>
<keyword evidence="1" id="KW-0175">Coiled coil</keyword>
<evidence type="ECO:0000313" key="3">
    <source>
        <dbReference type="EMBL" id="EXJ91581.1"/>
    </source>
</evidence>
<gene>
    <name evidence="3" type="ORF">A1O3_00129</name>
</gene>
<feature type="compositionally biased region" description="Polar residues" evidence="2">
    <location>
        <begin position="163"/>
        <end position="177"/>
    </location>
</feature>
<reference evidence="3 4" key="1">
    <citation type="submission" date="2013-03" db="EMBL/GenBank/DDBJ databases">
        <title>The Genome Sequence of Capronia epimyces CBS 606.96.</title>
        <authorList>
            <consortium name="The Broad Institute Genomics Platform"/>
            <person name="Cuomo C."/>
            <person name="de Hoog S."/>
            <person name="Gorbushina A."/>
            <person name="Walker B."/>
            <person name="Young S.K."/>
            <person name="Zeng Q."/>
            <person name="Gargeya S."/>
            <person name="Fitzgerald M."/>
            <person name="Haas B."/>
            <person name="Abouelleil A."/>
            <person name="Allen A.W."/>
            <person name="Alvarado L."/>
            <person name="Arachchi H.M."/>
            <person name="Berlin A.M."/>
            <person name="Chapman S.B."/>
            <person name="Gainer-Dewar J."/>
            <person name="Goldberg J."/>
            <person name="Griggs A."/>
            <person name="Gujja S."/>
            <person name="Hansen M."/>
            <person name="Howarth C."/>
            <person name="Imamovic A."/>
            <person name="Ireland A."/>
            <person name="Larimer J."/>
            <person name="McCowan C."/>
            <person name="Murphy C."/>
            <person name="Pearson M."/>
            <person name="Poon T.W."/>
            <person name="Priest M."/>
            <person name="Roberts A."/>
            <person name="Saif S."/>
            <person name="Shea T."/>
            <person name="Sisk P."/>
            <person name="Sykes S."/>
            <person name="Wortman J."/>
            <person name="Nusbaum C."/>
            <person name="Birren B."/>
        </authorList>
    </citation>
    <scope>NUCLEOTIDE SEQUENCE [LARGE SCALE GENOMIC DNA]</scope>
    <source>
        <strain evidence="3 4">CBS 606.96</strain>
    </source>
</reference>
<comment type="caution">
    <text evidence="3">The sequence shown here is derived from an EMBL/GenBank/DDBJ whole genome shotgun (WGS) entry which is preliminary data.</text>
</comment>
<sequence length="222" mass="25027">MSTSDAAQIQILKDEVKALEQMLAQSQRTSAFYQEQNDNLMADIQSLRQGLRAPSVEDFEKGRDGAPTRAEFEELQKQLSDAQDANKDLQKQLSDNQDFHKILLGMLDDNVGIIEVEMQTMLRLAEDRSRFATRVRPRLLETLAAYQASYQIFPEHKLAQEATASARQQQSVPTQAQGHAIRKRSYDTTFSTQAVGQGQGQDTTSFNFGPRGRLRPFAQSED</sequence>
<dbReference type="Gene3D" id="1.20.5.1160">
    <property type="entry name" value="Vasodilator-stimulated phosphoprotein"/>
    <property type="match status" value="1"/>
</dbReference>
<accession>W9YQP0</accession>
<dbReference type="HOGENOM" id="CLU_1245202_0_0_1"/>
<dbReference type="Proteomes" id="UP000019478">
    <property type="component" value="Unassembled WGS sequence"/>
</dbReference>
<evidence type="ECO:0000313" key="4">
    <source>
        <dbReference type="Proteomes" id="UP000019478"/>
    </source>
</evidence>
<proteinExistence type="predicted"/>
<dbReference type="AlphaFoldDB" id="W9YQP0"/>
<name>W9YQP0_9EURO</name>
<dbReference type="EMBL" id="AMGY01000001">
    <property type="protein sequence ID" value="EXJ91581.1"/>
    <property type="molecule type" value="Genomic_DNA"/>
</dbReference>
<feature type="compositionally biased region" description="Polar residues" evidence="2">
    <location>
        <begin position="187"/>
        <end position="207"/>
    </location>
</feature>
<dbReference type="RefSeq" id="XP_007728471.1">
    <property type="nucleotide sequence ID" value="XM_007730281.1"/>
</dbReference>
<evidence type="ECO:0000256" key="2">
    <source>
        <dbReference type="SAM" id="MobiDB-lite"/>
    </source>
</evidence>
<keyword evidence="4" id="KW-1185">Reference proteome</keyword>
<feature type="coiled-coil region" evidence="1">
    <location>
        <begin position="9"/>
        <end position="36"/>
    </location>
</feature>
<protein>
    <submittedName>
        <fullName evidence="3">Uncharacterized protein</fullName>
    </submittedName>
</protein>
<feature type="region of interest" description="Disordered" evidence="2">
    <location>
        <begin position="163"/>
        <end position="222"/>
    </location>
</feature>
<organism evidence="3 4">
    <name type="scientific">Capronia epimyces CBS 606.96</name>
    <dbReference type="NCBI Taxonomy" id="1182542"/>
    <lineage>
        <taxon>Eukaryota</taxon>
        <taxon>Fungi</taxon>
        <taxon>Dikarya</taxon>
        <taxon>Ascomycota</taxon>
        <taxon>Pezizomycotina</taxon>
        <taxon>Eurotiomycetes</taxon>
        <taxon>Chaetothyriomycetidae</taxon>
        <taxon>Chaetothyriales</taxon>
        <taxon>Herpotrichiellaceae</taxon>
        <taxon>Capronia</taxon>
    </lineage>
</organism>